<comment type="caution">
    <text evidence="2">The sequence shown here is derived from an EMBL/GenBank/DDBJ whole genome shotgun (WGS) entry which is preliminary data.</text>
</comment>
<proteinExistence type="predicted"/>
<dbReference type="AlphaFoldDB" id="A0AAD8WCG0"/>
<organism evidence="2 3">
    <name type="scientific">Lolium multiflorum</name>
    <name type="common">Italian ryegrass</name>
    <name type="synonym">Lolium perenne subsp. multiflorum</name>
    <dbReference type="NCBI Taxonomy" id="4521"/>
    <lineage>
        <taxon>Eukaryota</taxon>
        <taxon>Viridiplantae</taxon>
        <taxon>Streptophyta</taxon>
        <taxon>Embryophyta</taxon>
        <taxon>Tracheophyta</taxon>
        <taxon>Spermatophyta</taxon>
        <taxon>Magnoliopsida</taxon>
        <taxon>Liliopsida</taxon>
        <taxon>Poales</taxon>
        <taxon>Poaceae</taxon>
        <taxon>BOP clade</taxon>
        <taxon>Pooideae</taxon>
        <taxon>Poodae</taxon>
        <taxon>Poeae</taxon>
        <taxon>Poeae Chloroplast Group 2 (Poeae type)</taxon>
        <taxon>Loliodinae</taxon>
        <taxon>Loliinae</taxon>
        <taxon>Lolium</taxon>
    </lineage>
</organism>
<accession>A0AAD8WCG0</accession>
<protein>
    <submittedName>
        <fullName evidence="2">Uncharacterized protein</fullName>
    </submittedName>
</protein>
<feature type="compositionally biased region" description="Basic and acidic residues" evidence="1">
    <location>
        <begin position="174"/>
        <end position="188"/>
    </location>
</feature>
<feature type="region of interest" description="Disordered" evidence="1">
    <location>
        <begin position="174"/>
        <end position="216"/>
    </location>
</feature>
<reference evidence="2" key="1">
    <citation type="submission" date="2023-07" db="EMBL/GenBank/DDBJ databases">
        <title>A chromosome-level genome assembly of Lolium multiflorum.</title>
        <authorList>
            <person name="Chen Y."/>
            <person name="Copetti D."/>
            <person name="Kolliker R."/>
            <person name="Studer B."/>
        </authorList>
    </citation>
    <scope>NUCLEOTIDE SEQUENCE</scope>
    <source>
        <strain evidence="2">02402/16</strain>
        <tissue evidence="2">Leaf</tissue>
    </source>
</reference>
<feature type="region of interest" description="Disordered" evidence="1">
    <location>
        <begin position="33"/>
        <end position="55"/>
    </location>
</feature>
<feature type="region of interest" description="Disordered" evidence="1">
    <location>
        <begin position="239"/>
        <end position="259"/>
    </location>
</feature>
<name>A0AAD8WCG0_LOLMU</name>
<dbReference type="Proteomes" id="UP001231189">
    <property type="component" value="Unassembled WGS sequence"/>
</dbReference>
<evidence type="ECO:0000313" key="3">
    <source>
        <dbReference type="Proteomes" id="UP001231189"/>
    </source>
</evidence>
<sequence>MLGSTGEDRSVQEYRSQIGGYQHGLEVSRSAYSHPGRSIQNHPHQEYQVSEDSMEQPYRRRSHLGARRRYHEDIPTSLLPPSLPTEDEPTVKLKSNEVRIGPMTRARAKLLKQHVNLFLNDTLIDENFILPKSYYLCIIGYEEETSIARGGEEQLDVKMDVKLDKELDMKISHGRAREEREECARGEEEVQAGPAPGRPAPCRPPVTPPGRPRPTVNRSWLVDAARTGANHAACEVSVADRSTGPQHRPPVHNPVDGFRRTCPSLSRPDLFWKKDPSTPVTWMEYEALRDHLTRELRVTTETFDTEIQGVNLKVDEATTAINTVQTSMTTLQASMNTLTQAVQDIRTMVQQQPLDEDGSVNGDNADAAAQGMGRGVGRGLPRGVNRGFVEIGARRVPQQQDDGLGKPKFSIPRFEGGTDVEEYLTWELKIERLWRLHPDYTEDRKIDAYGCFYSCRQCWASKSRGL</sequence>
<keyword evidence="3" id="KW-1185">Reference proteome</keyword>
<evidence type="ECO:0000313" key="2">
    <source>
        <dbReference type="EMBL" id="KAK1649054.1"/>
    </source>
</evidence>
<dbReference type="EMBL" id="JAUUTY010000004">
    <property type="protein sequence ID" value="KAK1649054.1"/>
    <property type="molecule type" value="Genomic_DNA"/>
</dbReference>
<feature type="compositionally biased region" description="Pro residues" evidence="1">
    <location>
        <begin position="196"/>
        <end position="212"/>
    </location>
</feature>
<feature type="compositionally biased region" description="Polar residues" evidence="1">
    <location>
        <begin position="38"/>
        <end position="51"/>
    </location>
</feature>
<evidence type="ECO:0000256" key="1">
    <source>
        <dbReference type="SAM" id="MobiDB-lite"/>
    </source>
</evidence>
<gene>
    <name evidence="2" type="ORF">QYE76_066859</name>
</gene>